<dbReference type="Proteomes" id="UP000027135">
    <property type="component" value="Unassembled WGS sequence"/>
</dbReference>
<dbReference type="EMBL" id="KK852896">
    <property type="protein sequence ID" value="KDR14180.1"/>
    <property type="molecule type" value="Genomic_DNA"/>
</dbReference>
<protein>
    <submittedName>
        <fullName evidence="1">Uncharacterized protein</fullName>
    </submittedName>
</protein>
<proteinExistence type="predicted"/>
<dbReference type="AlphaFoldDB" id="A0A067R4N2"/>
<evidence type="ECO:0000313" key="1">
    <source>
        <dbReference type="EMBL" id="KDR14180.1"/>
    </source>
</evidence>
<gene>
    <name evidence="1" type="ORF">L798_12020</name>
</gene>
<accession>A0A067R4N2</accession>
<name>A0A067R4N2_ZOONE</name>
<organism evidence="1 2">
    <name type="scientific">Zootermopsis nevadensis</name>
    <name type="common">Dampwood termite</name>
    <dbReference type="NCBI Taxonomy" id="136037"/>
    <lineage>
        <taxon>Eukaryota</taxon>
        <taxon>Metazoa</taxon>
        <taxon>Ecdysozoa</taxon>
        <taxon>Arthropoda</taxon>
        <taxon>Hexapoda</taxon>
        <taxon>Insecta</taxon>
        <taxon>Pterygota</taxon>
        <taxon>Neoptera</taxon>
        <taxon>Polyneoptera</taxon>
        <taxon>Dictyoptera</taxon>
        <taxon>Blattodea</taxon>
        <taxon>Blattoidea</taxon>
        <taxon>Termitoidae</taxon>
        <taxon>Termopsidae</taxon>
        <taxon>Zootermopsis</taxon>
    </lineage>
</organism>
<keyword evidence="2" id="KW-1185">Reference proteome</keyword>
<reference evidence="1 2" key="1">
    <citation type="journal article" date="2014" name="Nat. Commun.">
        <title>Molecular traces of alternative social organization in a termite genome.</title>
        <authorList>
            <person name="Terrapon N."/>
            <person name="Li C."/>
            <person name="Robertson H.M."/>
            <person name="Ji L."/>
            <person name="Meng X."/>
            <person name="Booth W."/>
            <person name="Chen Z."/>
            <person name="Childers C.P."/>
            <person name="Glastad K.M."/>
            <person name="Gokhale K."/>
            <person name="Gowin J."/>
            <person name="Gronenberg W."/>
            <person name="Hermansen R.A."/>
            <person name="Hu H."/>
            <person name="Hunt B.G."/>
            <person name="Huylmans A.K."/>
            <person name="Khalil S.M."/>
            <person name="Mitchell R.D."/>
            <person name="Munoz-Torres M.C."/>
            <person name="Mustard J.A."/>
            <person name="Pan H."/>
            <person name="Reese J.T."/>
            <person name="Scharf M.E."/>
            <person name="Sun F."/>
            <person name="Vogel H."/>
            <person name="Xiao J."/>
            <person name="Yang W."/>
            <person name="Yang Z."/>
            <person name="Yang Z."/>
            <person name="Zhou J."/>
            <person name="Zhu J."/>
            <person name="Brent C.S."/>
            <person name="Elsik C.G."/>
            <person name="Goodisman M.A."/>
            <person name="Liberles D.A."/>
            <person name="Roe R.M."/>
            <person name="Vargo E.L."/>
            <person name="Vilcinskas A."/>
            <person name="Wang J."/>
            <person name="Bornberg-Bauer E."/>
            <person name="Korb J."/>
            <person name="Zhang G."/>
            <person name="Liebig J."/>
        </authorList>
    </citation>
    <scope>NUCLEOTIDE SEQUENCE [LARGE SCALE GENOMIC DNA]</scope>
    <source>
        <tissue evidence="1">Whole organism</tissue>
    </source>
</reference>
<dbReference type="InParanoid" id="A0A067R4N2"/>
<sequence>MGFYGLLRIYTHVSHLQKFCFKLFTCSLLKCRILFCYSCRSNWKWVPKSSIVLLEGRKARAIQQAFVNEQKASSVSFIRVFTGEARSQVFFFVFPIFVVNWHRDLKLPVDKQT</sequence>
<evidence type="ECO:0000313" key="2">
    <source>
        <dbReference type="Proteomes" id="UP000027135"/>
    </source>
</evidence>